<dbReference type="Pfam" id="PF02355">
    <property type="entry name" value="SecD_SecF_C"/>
    <property type="match status" value="1"/>
</dbReference>
<feature type="domain" description="Protein export membrane protein SecD/SecF C-terminal" evidence="1">
    <location>
        <begin position="6"/>
        <end position="48"/>
    </location>
</feature>
<evidence type="ECO:0000313" key="2">
    <source>
        <dbReference type="EMBL" id="GAA4030330.1"/>
    </source>
</evidence>
<name>A0ABP7TRS4_9ACTN</name>
<sequence length="86" mass="9529">MIDCFVNDSVVVFDRIRELSRRDKAPFARTAKRALRQAVPRTVNAGIGAGFIFRLSSNCTAAAYRHGQSVRRPRGARSGLAPEVIR</sequence>
<dbReference type="SUPFAM" id="SSF82866">
    <property type="entry name" value="Multidrug efflux transporter AcrB transmembrane domain"/>
    <property type="match status" value="1"/>
</dbReference>
<organism evidence="2 3">
    <name type="scientific">Streptomyces plumbiresistens</name>
    <dbReference type="NCBI Taxonomy" id="511811"/>
    <lineage>
        <taxon>Bacteria</taxon>
        <taxon>Bacillati</taxon>
        <taxon>Actinomycetota</taxon>
        <taxon>Actinomycetes</taxon>
        <taxon>Kitasatosporales</taxon>
        <taxon>Streptomycetaceae</taxon>
        <taxon>Streptomyces</taxon>
    </lineage>
</organism>
<comment type="caution">
    <text evidence="2">The sequence shown here is derived from an EMBL/GenBank/DDBJ whole genome shotgun (WGS) entry which is preliminary data.</text>
</comment>
<dbReference type="InterPro" id="IPR048634">
    <property type="entry name" value="SecD_SecF_C"/>
</dbReference>
<reference evidence="3" key="1">
    <citation type="journal article" date="2019" name="Int. J. Syst. Evol. Microbiol.">
        <title>The Global Catalogue of Microorganisms (GCM) 10K type strain sequencing project: providing services to taxonomists for standard genome sequencing and annotation.</title>
        <authorList>
            <consortium name="The Broad Institute Genomics Platform"/>
            <consortium name="The Broad Institute Genome Sequencing Center for Infectious Disease"/>
            <person name="Wu L."/>
            <person name="Ma J."/>
        </authorList>
    </citation>
    <scope>NUCLEOTIDE SEQUENCE [LARGE SCALE GENOMIC DNA]</scope>
    <source>
        <strain evidence="3">JCM 16924</strain>
    </source>
</reference>
<keyword evidence="3" id="KW-1185">Reference proteome</keyword>
<accession>A0ABP7TRS4</accession>
<evidence type="ECO:0000313" key="3">
    <source>
        <dbReference type="Proteomes" id="UP001500456"/>
    </source>
</evidence>
<dbReference type="EMBL" id="BAAAZX010000049">
    <property type="protein sequence ID" value="GAA4030330.1"/>
    <property type="molecule type" value="Genomic_DNA"/>
</dbReference>
<dbReference type="Proteomes" id="UP001500456">
    <property type="component" value="Unassembled WGS sequence"/>
</dbReference>
<protein>
    <recommendedName>
        <fullName evidence="1">Protein export membrane protein SecD/SecF C-terminal domain-containing protein</fullName>
    </recommendedName>
</protein>
<proteinExistence type="predicted"/>
<evidence type="ECO:0000259" key="1">
    <source>
        <dbReference type="Pfam" id="PF02355"/>
    </source>
</evidence>
<gene>
    <name evidence="2" type="ORF">GCM10022232_90270</name>
</gene>